<feature type="transmembrane region" description="Helical" evidence="2">
    <location>
        <begin position="66"/>
        <end position="83"/>
    </location>
</feature>
<feature type="domain" description="RCK C-terminal" evidence="4">
    <location>
        <begin position="252"/>
        <end position="336"/>
    </location>
</feature>
<name>A0A0G1NRL2_UNCK3</name>
<dbReference type="PATRIC" id="fig|1620411.3.peg.156"/>
<dbReference type="InterPro" id="IPR003148">
    <property type="entry name" value="RCK_N"/>
</dbReference>
<dbReference type="Gene3D" id="1.10.287.70">
    <property type="match status" value="1"/>
</dbReference>
<dbReference type="SUPFAM" id="SSF116726">
    <property type="entry name" value="TrkA C-terminal domain-like"/>
    <property type="match status" value="1"/>
</dbReference>
<dbReference type="InterPro" id="IPR013099">
    <property type="entry name" value="K_chnl_dom"/>
</dbReference>
<dbReference type="PANTHER" id="PTHR43833">
    <property type="entry name" value="POTASSIUM CHANNEL PROTEIN 2-RELATED-RELATED"/>
    <property type="match status" value="1"/>
</dbReference>
<sequence>MDKDLIFNRRHVVTLIGLVVGLVLVGVTGYMVIEGWSFLEALYMVVITLATVGYKEIHPLSTAGTIFTILLIVFGVVTLYYVIRVMGEYVLASRFDANYQAKKMQAKISNLLNHYVVCGYGRVGSKIVDELLREKAEVLVVEKDPVSVEECRARGVLCLAGDATCEDILLSAGIMNAKGLVSALGRDSDNILVTITARTLNSNLFIVAKSNQDTAIDKMLRVGANRVVSPYQISAFRMATFALHPGVADFVDNVLDLQNSEIQITDMVVNSASRVVGQPLETYLSNRKSGVTILVINRQDGRSVINPVGDTIIQAGDRLILMGIRKNLEAIEKIIN</sequence>
<evidence type="ECO:0000313" key="6">
    <source>
        <dbReference type="Proteomes" id="UP000033958"/>
    </source>
</evidence>
<dbReference type="PROSITE" id="PS51201">
    <property type="entry name" value="RCK_N"/>
    <property type="match status" value="1"/>
</dbReference>
<dbReference type="Gene3D" id="3.40.50.720">
    <property type="entry name" value="NAD(P)-binding Rossmann-like Domain"/>
    <property type="match status" value="1"/>
</dbReference>
<dbReference type="InterPro" id="IPR006037">
    <property type="entry name" value="RCK_C"/>
</dbReference>
<dbReference type="SUPFAM" id="SSF51735">
    <property type="entry name" value="NAD(P)-binding Rossmann-fold domains"/>
    <property type="match status" value="1"/>
</dbReference>
<evidence type="ECO:0000259" key="3">
    <source>
        <dbReference type="PROSITE" id="PS51201"/>
    </source>
</evidence>
<dbReference type="GO" id="GO:0008324">
    <property type="term" value="F:monoatomic cation transmembrane transporter activity"/>
    <property type="evidence" value="ECO:0007669"/>
    <property type="project" value="InterPro"/>
</dbReference>
<organism evidence="5 6">
    <name type="scientific">candidate division Kazan bacterium GW2011_GWB1_45_10</name>
    <dbReference type="NCBI Taxonomy" id="1620411"/>
    <lineage>
        <taxon>Bacteria</taxon>
        <taxon>Bacteria division Kazan-3B-28</taxon>
    </lineage>
</organism>
<evidence type="ECO:0000313" key="5">
    <source>
        <dbReference type="EMBL" id="KKT86834.1"/>
    </source>
</evidence>
<dbReference type="Pfam" id="PF02254">
    <property type="entry name" value="TrkA_N"/>
    <property type="match status" value="1"/>
</dbReference>
<evidence type="ECO:0000256" key="1">
    <source>
        <dbReference type="ARBA" id="ARBA00004651"/>
    </source>
</evidence>
<dbReference type="GO" id="GO:0005886">
    <property type="term" value="C:plasma membrane"/>
    <property type="evidence" value="ECO:0007669"/>
    <property type="project" value="UniProtKB-SubCell"/>
</dbReference>
<evidence type="ECO:0000259" key="4">
    <source>
        <dbReference type="PROSITE" id="PS51202"/>
    </source>
</evidence>
<dbReference type="PROSITE" id="PS51202">
    <property type="entry name" value="RCK_C"/>
    <property type="match status" value="1"/>
</dbReference>
<dbReference type="InterPro" id="IPR036291">
    <property type="entry name" value="NAD(P)-bd_dom_sf"/>
</dbReference>
<evidence type="ECO:0000256" key="2">
    <source>
        <dbReference type="SAM" id="Phobius"/>
    </source>
</evidence>
<dbReference type="InterPro" id="IPR036721">
    <property type="entry name" value="RCK_C_sf"/>
</dbReference>
<comment type="caution">
    <text evidence="5">The sequence shown here is derived from an EMBL/GenBank/DDBJ whole genome shotgun (WGS) entry which is preliminary data.</text>
</comment>
<proteinExistence type="predicted"/>
<feature type="domain" description="RCK N-terminal" evidence="3">
    <location>
        <begin position="112"/>
        <end position="229"/>
    </location>
</feature>
<dbReference type="Proteomes" id="UP000033958">
    <property type="component" value="Unassembled WGS sequence"/>
</dbReference>
<dbReference type="InterPro" id="IPR050721">
    <property type="entry name" value="Trk_Ktr_HKT_K-transport"/>
</dbReference>
<keyword evidence="2" id="KW-1133">Transmembrane helix</keyword>
<gene>
    <name evidence="5" type="ORF">VE97_C0015G0004</name>
</gene>
<dbReference type="Gene3D" id="3.30.70.1450">
    <property type="entry name" value="Regulator of K+ conductance, C-terminal domain"/>
    <property type="match status" value="1"/>
</dbReference>
<protein>
    <submittedName>
        <fullName evidence="5">TrkA-N domain protein</fullName>
    </submittedName>
</protein>
<dbReference type="SUPFAM" id="SSF81324">
    <property type="entry name" value="Voltage-gated potassium channels"/>
    <property type="match status" value="1"/>
</dbReference>
<dbReference type="AlphaFoldDB" id="A0A0G1NRL2"/>
<comment type="subcellular location">
    <subcellularLocation>
        <location evidence="1">Cell membrane</location>
        <topology evidence="1">Multi-pass membrane protein</topology>
    </subcellularLocation>
</comment>
<keyword evidence="2" id="KW-0812">Transmembrane</keyword>
<feature type="transmembrane region" description="Helical" evidence="2">
    <location>
        <begin position="12"/>
        <end position="30"/>
    </location>
</feature>
<dbReference type="EMBL" id="LCJZ01000015">
    <property type="protein sequence ID" value="KKT86834.1"/>
    <property type="molecule type" value="Genomic_DNA"/>
</dbReference>
<keyword evidence="2" id="KW-0472">Membrane</keyword>
<reference evidence="5 6" key="1">
    <citation type="journal article" date="2015" name="Nature">
        <title>rRNA introns, odd ribosomes, and small enigmatic genomes across a large radiation of phyla.</title>
        <authorList>
            <person name="Brown C.T."/>
            <person name="Hug L.A."/>
            <person name="Thomas B.C."/>
            <person name="Sharon I."/>
            <person name="Castelle C.J."/>
            <person name="Singh A."/>
            <person name="Wilkins M.J."/>
            <person name="Williams K.H."/>
            <person name="Banfield J.F."/>
        </authorList>
    </citation>
    <scope>NUCLEOTIDE SEQUENCE [LARGE SCALE GENOMIC DNA]</scope>
</reference>
<dbReference type="PANTHER" id="PTHR43833:SF9">
    <property type="entry name" value="POTASSIUM CHANNEL PROTEIN YUGO-RELATED"/>
    <property type="match status" value="1"/>
</dbReference>
<dbReference type="Pfam" id="PF02080">
    <property type="entry name" value="TrkA_C"/>
    <property type="match status" value="1"/>
</dbReference>
<accession>A0A0G1NRL2</accession>
<dbReference type="Pfam" id="PF07885">
    <property type="entry name" value="Ion_trans_2"/>
    <property type="match status" value="1"/>
</dbReference>
<dbReference type="GO" id="GO:0006813">
    <property type="term" value="P:potassium ion transport"/>
    <property type="evidence" value="ECO:0007669"/>
    <property type="project" value="InterPro"/>
</dbReference>